<dbReference type="Ensembl" id="ENSHHUT00000038862.1">
    <property type="protein sequence ID" value="ENSHHUP00000037378.1"/>
    <property type="gene ID" value="ENSHHUG00000023407.1"/>
</dbReference>
<dbReference type="Proteomes" id="UP000314982">
    <property type="component" value="Unassembled WGS sequence"/>
</dbReference>
<reference evidence="2" key="1">
    <citation type="submission" date="2018-06" db="EMBL/GenBank/DDBJ databases">
        <title>Genome assembly of Danube salmon.</title>
        <authorList>
            <person name="Macqueen D.J."/>
            <person name="Gundappa M.K."/>
        </authorList>
    </citation>
    <scope>NUCLEOTIDE SEQUENCE [LARGE SCALE GENOMIC DNA]</scope>
</reference>
<accession>A0A4W5MHR5</accession>
<proteinExistence type="predicted"/>
<evidence type="ECO:0008006" key="3">
    <source>
        <dbReference type="Google" id="ProtNLM"/>
    </source>
</evidence>
<sequence length="70" mass="8388">MGHLARQQYHKMKVQQMTVRCFQSNISTLKRVAKWSWWKLLCRVRPLLDVNMDDQRLRAKEVGIDSQTTQ</sequence>
<dbReference type="AlphaFoldDB" id="A0A4W5MHR5"/>
<name>A0A4W5MHR5_9TELE</name>
<dbReference type="Gene3D" id="4.10.270.10">
    <property type="entry name" value="Myosin, subunit A"/>
    <property type="match status" value="1"/>
</dbReference>
<evidence type="ECO:0000313" key="2">
    <source>
        <dbReference type="Proteomes" id="UP000314982"/>
    </source>
</evidence>
<organism evidence="1 2">
    <name type="scientific">Hucho hucho</name>
    <name type="common">huchen</name>
    <dbReference type="NCBI Taxonomy" id="62062"/>
    <lineage>
        <taxon>Eukaryota</taxon>
        <taxon>Metazoa</taxon>
        <taxon>Chordata</taxon>
        <taxon>Craniata</taxon>
        <taxon>Vertebrata</taxon>
        <taxon>Euteleostomi</taxon>
        <taxon>Actinopterygii</taxon>
        <taxon>Neopterygii</taxon>
        <taxon>Teleostei</taxon>
        <taxon>Protacanthopterygii</taxon>
        <taxon>Salmoniformes</taxon>
        <taxon>Salmonidae</taxon>
        <taxon>Salmoninae</taxon>
        <taxon>Hucho</taxon>
    </lineage>
</organism>
<protein>
    <recommendedName>
        <fullName evidence="3">Myosin motor domain-containing protein</fullName>
    </recommendedName>
</protein>
<dbReference type="STRING" id="62062.ENSHHUP00000037378"/>
<keyword evidence="2" id="KW-1185">Reference proteome</keyword>
<reference evidence="1" key="2">
    <citation type="submission" date="2025-08" db="UniProtKB">
        <authorList>
            <consortium name="Ensembl"/>
        </authorList>
    </citation>
    <scope>IDENTIFICATION</scope>
</reference>
<evidence type="ECO:0000313" key="1">
    <source>
        <dbReference type="Ensembl" id="ENSHHUP00000037378.1"/>
    </source>
</evidence>
<reference evidence="1" key="3">
    <citation type="submission" date="2025-09" db="UniProtKB">
        <authorList>
            <consortium name="Ensembl"/>
        </authorList>
    </citation>
    <scope>IDENTIFICATION</scope>
</reference>